<organism evidence="2 3">
    <name type="scientific">Neisseria gonorrhoeae (strain ATCC 700825 / FA 1090)</name>
    <dbReference type="NCBI Taxonomy" id="242231"/>
    <lineage>
        <taxon>Bacteria</taxon>
        <taxon>Pseudomonadati</taxon>
        <taxon>Pseudomonadota</taxon>
        <taxon>Betaproteobacteria</taxon>
        <taxon>Neisseriales</taxon>
        <taxon>Neisseriaceae</taxon>
        <taxon>Neisseria</taxon>
    </lineage>
</organism>
<feature type="compositionally biased region" description="Polar residues" evidence="1">
    <location>
        <begin position="20"/>
        <end position="30"/>
    </location>
</feature>
<dbReference type="Proteomes" id="UP000000535">
    <property type="component" value="Chromosome"/>
</dbReference>
<evidence type="ECO:0000256" key="1">
    <source>
        <dbReference type="SAM" id="MobiDB-lite"/>
    </source>
</evidence>
<proteinExistence type="predicted"/>
<feature type="region of interest" description="Disordered" evidence="1">
    <location>
        <begin position="1"/>
        <end position="52"/>
    </location>
</feature>
<protein>
    <submittedName>
        <fullName evidence="2">Uncharacterized protein</fullName>
    </submittedName>
</protein>
<dbReference type="KEGG" id="ngo:NGO_1163"/>
<dbReference type="AlphaFoldDB" id="Q5F7K8"/>
<name>Q5F7K8_NEIG1</name>
<sequence>MGFRRHRPPPSFPRRRESRTSGNGNIQKPSENLKVLDSRFHGNDEKLRTAEE</sequence>
<keyword evidence="3" id="KW-1185">Reference proteome</keyword>
<dbReference type="HOGENOM" id="CLU_3082184_0_0_4"/>
<accession>Q5F7K8</accession>
<evidence type="ECO:0000313" key="3">
    <source>
        <dbReference type="Proteomes" id="UP000000535"/>
    </source>
</evidence>
<gene>
    <name evidence="2" type="ORF">NGO_1163</name>
</gene>
<reference evidence="3" key="1">
    <citation type="submission" date="2003-03" db="EMBL/GenBank/DDBJ databases">
        <title>The complete genome sequence of Neisseria gonorrhoeae.</title>
        <authorList>
            <person name="Lewis L.A."/>
            <person name="Gillaspy A.F."/>
            <person name="McLaughlin R.E."/>
            <person name="Gipson M."/>
            <person name="Ducey T.F."/>
            <person name="Ownbey T."/>
            <person name="Hartman K."/>
            <person name="Nydick C."/>
            <person name="Carson M.B."/>
            <person name="Vaughn J."/>
            <person name="Thomson C."/>
            <person name="Song L."/>
            <person name="Lin S."/>
            <person name="Yuan X."/>
            <person name="Najar F."/>
            <person name="Zhan M."/>
            <person name="Ren Q."/>
            <person name="Zhu H."/>
            <person name="Qi S."/>
            <person name="Kenton S.M."/>
            <person name="Lai H."/>
            <person name="White J.D."/>
            <person name="Clifton S."/>
            <person name="Roe B.A."/>
            <person name="Dyer D.W."/>
        </authorList>
    </citation>
    <scope>NUCLEOTIDE SEQUENCE [LARGE SCALE GENOMIC DNA]</scope>
    <source>
        <strain evidence="3">ATCC 700825 / FA 1090</strain>
    </source>
</reference>
<feature type="compositionally biased region" description="Basic and acidic residues" evidence="1">
    <location>
        <begin position="34"/>
        <end position="52"/>
    </location>
</feature>
<dbReference type="EMBL" id="AE004969">
    <property type="protein sequence ID" value="AAW89829.1"/>
    <property type="molecule type" value="Genomic_DNA"/>
</dbReference>
<dbReference type="STRING" id="242231.NGO_1163"/>
<evidence type="ECO:0000313" key="2">
    <source>
        <dbReference type="EMBL" id="AAW89829.1"/>
    </source>
</evidence>